<gene>
    <name evidence="1" type="ORF">FSB_LOCUS39210</name>
</gene>
<protein>
    <submittedName>
        <fullName evidence="1">Uncharacterized protein</fullName>
    </submittedName>
</protein>
<dbReference type="EMBL" id="OIVN01003447">
    <property type="protein sequence ID" value="SPD11328.1"/>
    <property type="molecule type" value="Genomic_DNA"/>
</dbReference>
<organism evidence="1">
    <name type="scientific">Fagus sylvatica</name>
    <name type="common">Beechnut</name>
    <dbReference type="NCBI Taxonomy" id="28930"/>
    <lineage>
        <taxon>Eukaryota</taxon>
        <taxon>Viridiplantae</taxon>
        <taxon>Streptophyta</taxon>
        <taxon>Embryophyta</taxon>
        <taxon>Tracheophyta</taxon>
        <taxon>Spermatophyta</taxon>
        <taxon>Magnoliopsida</taxon>
        <taxon>eudicotyledons</taxon>
        <taxon>Gunneridae</taxon>
        <taxon>Pentapetalae</taxon>
        <taxon>rosids</taxon>
        <taxon>fabids</taxon>
        <taxon>Fagales</taxon>
        <taxon>Fagaceae</taxon>
        <taxon>Fagus</taxon>
    </lineage>
</organism>
<proteinExistence type="predicted"/>
<sequence length="82" mass="8563">MKTQEQLCLSAPSPKPVGGISQWWRSCGVAWISRGGVDSVGLAVELTVGSHDGGADGVGLAVELGGGADGVIWLFWMIFGWF</sequence>
<accession>A0A2N9HHC8</accession>
<evidence type="ECO:0000313" key="1">
    <source>
        <dbReference type="EMBL" id="SPD11328.1"/>
    </source>
</evidence>
<reference evidence="1" key="1">
    <citation type="submission" date="2018-02" db="EMBL/GenBank/DDBJ databases">
        <authorList>
            <person name="Cohen D.B."/>
            <person name="Kent A.D."/>
        </authorList>
    </citation>
    <scope>NUCLEOTIDE SEQUENCE</scope>
</reference>
<name>A0A2N9HHC8_FAGSY</name>
<dbReference type="AlphaFoldDB" id="A0A2N9HHC8"/>